<feature type="region of interest" description="Disordered" evidence="1">
    <location>
        <begin position="259"/>
        <end position="283"/>
    </location>
</feature>
<sequence>MLGLLAVWPSAWAQEWQPVIVPGDAGAKRPAGTGWYRCWVKVPDNWATLGGRDLWVESVTVTIDSSHTAHEAFINGYRLGVAGSFPPDAKPSDGKPKRYKVPPGGLAKGKWNELAIKVFNRDGFGQFRGNGPSIQGYFLECLFSGEWEYRPGTEPPLGQTLEAEPARAAYDQFHEASRVLFEAQTLVHGERLSPSESLARFELDGGLAIETVLHEPLVSQPTHLSFDARGRLWVSHYVQYPYPAGLRQISRDKYYRAKYDRQPKPPPHHTPGRSRVTVHEDTDRDGDYDTYKVFVDKLSLANAALPGHDGVWVMHTPHLLFYPDRNADDIPDGDPVVHLAGFGFEDTHSVAHGLAWGP</sequence>
<evidence type="ECO:0000256" key="1">
    <source>
        <dbReference type="SAM" id="MobiDB-lite"/>
    </source>
</evidence>
<organism evidence="3">
    <name type="scientific">marine metagenome</name>
    <dbReference type="NCBI Taxonomy" id="408172"/>
    <lineage>
        <taxon>unclassified sequences</taxon>
        <taxon>metagenomes</taxon>
        <taxon>ecological metagenomes</taxon>
    </lineage>
</organism>
<feature type="non-terminal residue" evidence="3">
    <location>
        <position position="358"/>
    </location>
</feature>
<evidence type="ECO:0000259" key="2">
    <source>
        <dbReference type="Pfam" id="PF23500"/>
    </source>
</evidence>
<dbReference type="InterPro" id="IPR055557">
    <property type="entry name" value="DUF7133"/>
</dbReference>
<evidence type="ECO:0000313" key="3">
    <source>
        <dbReference type="EMBL" id="SVB00683.1"/>
    </source>
</evidence>
<name>A0A382AI71_9ZZZZ</name>
<dbReference type="Pfam" id="PF23500">
    <property type="entry name" value="DUF7133"/>
    <property type="match status" value="1"/>
</dbReference>
<dbReference type="Gene3D" id="2.60.120.260">
    <property type="entry name" value="Galactose-binding domain-like"/>
    <property type="match status" value="1"/>
</dbReference>
<protein>
    <recommendedName>
        <fullName evidence="2">DUF7133 domain-containing protein</fullName>
    </recommendedName>
</protein>
<dbReference type="AlphaFoldDB" id="A0A382AI71"/>
<dbReference type="InterPro" id="IPR008979">
    <property type="entry name" value="Galactose-bd-like_sf"/>
</dbReference>
<gene>
    <name evidence="3" type="ORF">METZ01_LOCUS153537</name>
</gene>
<dbReference type="EMBL" id="UINC01025321">
    <property type="protein sequence ID" value="SVB00683.1"/>
    <property type="molecule type" value="Genomic_DNA"/>
</dbReference>
<dbReference type="PANTHER" id="PTHR33546:SF1">
    <property type="entry name" value="LARGE, MULTIFUNCTIONAL SECRETED PROTEIN"/>
    <property type="match status" value="1"/>
</dbReference>
<dbReference type="SUPFAM" id="SSF49785">
    <property type="entry name" value="Galactose-binding domain-like"/>
    <property type="match status" value="1"/>
</dbReference>
<accession>A0A382AI71</accession>
<proteinExistence type="predicted"/>
<reference evidence="3" key="1">
    <citation type="submission" date="2018-05" db="EMBL/GenBank/DDBJ databases">
        <authorList>
            <person name="Lanie J.A."/>
            <person name="Ng W.-L."/>
            <person name="Kazmierczak K.M."/>
            <person name="Andrzejewski T.M."/>
            <person name="Davidsen T.M."/>
            <person name="Wayne K.J."/>
            <person name="Tettelin H."/>
            <person name="Glass J.I."/>
            <person name="Rusch D."/>
            <person name="Podicherti R."/>
            <person name="Tsui H.-C.T."/>
            <person name="Winkler M.E."/>
        </authorList>
    </citation>
    <scope>NUCLEOTIDE SEQUENCE</scope>
</reference>
<feature type="domain" description="DUF7133" evidence="2">
    <location>
        <begin position="193"/>
        <end position="357"/>
    </location>
</feature>
<dbReference type="PANTHER" id="PTHR33546">
    <property type="entry name" value="LARGE, MULTIFUNCTIONAL SECRETED PROTEIN-RELATED"/>
    <property type="match status" value="1"/>
</dbReference>